<accession>A0A1E3QME3</accession>
<feature type="compositionally biased region" description="Basic residues" evidence="1">
    <location>
        <begin position="21"/>
        <end position="33"/>
    </location>
</feature>
<dbReference type="EMBL" id="KV454436">
    <property type="protein sequence ID" value="ODQ78262.1"/>
    <property type="molecule type" value="Genomic_DNA"/>
</dbReference>
<dbReference type="InterPro" id="IPR019434">
    <property type="entry name" value="DUF2423"/>
</dbReference>
<evidence type="ECO:0000313" key="4">
    <source>
        <dbReference type="Proteomes" id="UP000094336"/>
    </source>
</evidence>
<keyword evidence="4" id="KW-1185">Reference proteome</keyword>
<dbReference type="PANTHER" id="PTHR28219:SF1">
    <property type="entry name" value="UPF0642 PROTEIN YBL028C"/>
    <property type="match status" value="1"/>
</dbReference>
<gene>
    <name evidence="3" type="ORF">BABINDRAFT_14853</name>
</gene>
<dbReference type="PANTHER" id="PTHR28219">
    <property type="entry name" value="UPF0642 PROTEIN YBL028C"/>
    <property type="match status" value="1"/>
</dbReference>
<protein>
    <recommendedName>
        <fullName evidence="2">DUF2423 domain-containing protein</fullName>
    </recommendedName>
</protein>
<dbReference type="Pfam" id="PF10338">
    <property type="entry name" value="YBL028C_N"/>
    <property type="match status" value="1"/>
</dbReference>
<proteinExistence type="predicted"/>
<name>A0A1E3QME3_9ASCO</name>
<feature type="compositionally biased region" description="Basic and acidic residues" evidence="1">
    <location>
        <begin position="34"/>
        <end position="78"/>
    </location>
</feature>
<organism evidence="3 4">
    <name type="scientific">Babjeviella inositovora NRRL Y-12698</name>
    <dbReference type="NCBI Taxonomy" id="984486"/>
    <lineage>
        <taxon>Eukaryota</taxon>
        <taxon>Fungi</taxon>
        <taxon>Dikarya</taxon>
        <taxon>Ascomycota</taxon>
        <taxon>Saccharomycotina</taxon>
        <taxon>Pichiomycetes</taxon>
        <taxon>Serinales incertae sedis</taxon>
        <taxon>Babjeviella</taxon>
    </lineage>
</organism>
<evidence type="ECO:0000256" key="1">
    <source>
        <dbReference type="SAM" id="MobiDB-lite"/>
    </source>
</evidence>
<dbReference type="GeneID" id="30145058"/>
<dbReference type="Proteomes" id="UP000094336">
    <property type="component" value="Unassembled WGS sequence"/>
</dbReference>
<dbReference type="STRING" id="984486.A0A1E3QME3"/>
<feature type="region of interest" description="Disordered" evidence="1">
    <location>
        <begin position="1"/>
        <end position="125"/>
    </location>
</feature>
<reference evidence="4" key="1">
    <citation type="submission" date="2016-05" db="EMBL/GenBank/DDBJ databases">
        <title>Comparative genomics of biotechnologically important yeasts.</title>
        <authorList>
            <consortium name="DOE Joint Genome Institute"/>
            <person name="Riley R."/>
            <person name="Haridas S."/>
            <person name="Wolfe K.H."/>
            <person name="Lopes M.R."/>
            <person name="Hittinger C.T."/>
            <person name="Goker M."/>
            <person name="Salamov A."/>
            <person name="Wisecaver J."/>
            <person name="Long T.M."/>
            <person name="Aerts A.L."/>
            <person name="Barry K."/>
            <person name="Choi C."/>
            <person name="Clum A."/>
            <person name="Coughlan A.Y."/>
            <person name="Deshpande S."/>
            <person name="Douglass A.P."/>
            <person name="Hanson S.J."/>
            <person name="Klenk H.-P."/>
            <person name="Labutti K."/>
            <person name="Lapidus A."/>
            <person name="Lindquist E."/>
            <person name="Lipzen A."/>
            <person name="Meier-Kolthoff J.P."/>
            <person name="Ohm R.A."/>
            <person name="Otillar R.P."/>
            <person name="Pangilinan J."/>
            <person name="Peng Y."/>
            <person name="Rokas A."/>
            <person name="Rosa C.A."/>
            <person name="Scheuner C."/>
            <person name="Sibirny A.A."/>
            <person name="Slot J.C."/>
            <person name="Stielow J.B."/>
            <person name="Sun H."/>
            <person name="Kurtzman C.P."/>
            <person name="Blackwell M."/>
            <person name="Grigoriev I.V."/>
            <person name="Jeffries T.W."/>
        </authorList>
    </citation>
    <scope>NUCLEOTIDE SEQUENCE [LARGE SCALE GENOMIC DNA]</scope>
    <source>
        <strain evidence="4">NRRL Y-12698</strain>
    </source>
</reference>
<feature type="domain" description="DUF2423" evidence="2">
    <location>
        <begin position="17"/>
        <end position="60"/>
    </location>
</feature>
<dbReference type="RefSeq" id="XP_018983590.1">
    <property type="nucleotide sequence ID" value="XM_019127205.1"/>
</dbReference>
<evidence type="ECO:0000313" key="3">
    <source>
        <dbReference type="EMBL" id="ODQ78262.1"/>
    </source>
</evidence>
<sequence>MQASFPYNHHQHLASEMAKSLRSKSKLRAKSVKRKGEFQAAVDDRQKRIVARCEADLKKQNEETEKKKDEDKDEDNVKDVMAVDETPKSDKPVSTSGWRKTRHTAYKQRNNTKSKKHMKFGKVNY</sequence>
<evidence type="ECO:0000259" key="2">
    <source>
        <dbReference type="Pfam" id="PF10338"/>
    </source>
</evidence>
<dbReference type="AlphaFoldDB" id="A0A1E3QME3"/>
<feature type="compositionally biased region" description="Basic residues" evidence="1">
    <location>
        <begin position="99"/>
        <end position="125"/>
    </location>
</feature>
<dbReference type="GO" id="GO:0030687">
    <property type="term" value="C:preribosome, large subunit precursor"/>
    <property type="evidence" value="ECO:0007669"/>
    <property type="project" value="TreeGrafter"/>
</dbReference>